<comment type="caution">
    <text evidence="2">The sequence shown here is derived from an EMBL/GenBank/DDBJ whole genome shotgun (WGS) entry which is preliminary data.</text>
</comment>
<proteinExistence type="inferred from homology"/>
<accession>A0ABT3KCK1</accession>
<keyword evidence="3" id="KW-1185">Reference proteome</keyword>
<dbReference type="HAMAP" id="MF_00775">
    <property type="entry name" value="UPF0311"/>
    <property type="match status" value="1"/>
</dbReference>
<dbReference type="PANTHER" id="PTHR37315">
    <property type="entry name" value="UPF0311 PROTEIN BLR7842"/>
    <property type="match status" value="1"/>
</dbReference>
<comment type="similarity">
    <text evidence="1">Belongs to the UPF0311 family.</text>
</comment>
<evidence type="ECO:0000313" key="2">
    <source>
        <dbReference type="EMBL" id="MCW4627842.1"/>
    </source>
</evidence>
<dbReference type="PANTHER" id="PTHR37315:SF1">
    <property type="entry name" value="UPF0311 PROTEIN BLR7842"/>
    <property type="match status" value="1"/>
</dbReference>
<dbReference type="Gene3D" id="2.40.160.20">
    <property type="match status" value="1"/>
</dbReference>
<protein>
    <recommendedName>
        <fullName evidence="1">UPF0311 protein ONZ52_01905</fullName>
    </recommendedName>
</protein>
<dbReference type="InterPro" id="IPR020915">
    <property type="entry name" value="UPF0311"/>
</dbReference>
<sequence>MKSPELKFFASLEIEVDKPQEIGRSIHGERRLIPILGGKVIGENWKGEILPGGADYQLIISPRITHLDARYIIETDKGERIYIKNEAIRVASEELTQMIKEGKTVNPNDVYFRCSPKFETSAEEFQWITERMFIGIGIRKPSLVEINLFEVC</sequence>
<dbReference type="EMBL" id="JAPEUL010000004">
    <property type="protein sequence ID" value="MCW4627842.1"/>
    <property type="molecule type" value="Genomic_DNA"/>
</dbReference>
<dbReference type="Pfam" id="PF11578">
    <property type="entry name" value="DUF3237"/>
    <property type="match status" value="1"/>
</dbReference>
<organism evidence="2 3">
    <name type="scientific">Marinomonas rhodophyticola</name>
    <dbReference type="NCBI Taxonomy" id="2992803"/>
    <lineage>
        <taxon>Bacteria</taxon>
        <taxon>Pseudomonadati</taxon>
        <taxon>Pseudomonadota</taxon>
        <taxon>Gammaproteobacteria</taxon>
        <taxon>Oceanospirillales</taxon>
        <taxon>Oceanospirillaceae</taxon>
        <taxon>Marinomonas</taxon>
    </lineage>
</organism>
<name>A0ABT3KCK1_9GAMM</name>
<dbReference type="Proteomes" id="UP001431181">
    <property type="component" value="Unassembled WGS sequence"/>
</dbReference>
<reference evidence="2" key="1">
    <citation type="submission" date="2022-11" db="EMBL/GenBank/DDBJ databases">
        <title>Marinomonas sp. nov., isolated from marine algae.</title>
        <authorList>
            <person name="Choi D.G."/>
            <person name="Kim J.M."/>
            <person name="Lee J.K."/>
            <person name="Baek J.H."/>
            <person name="Jeon C.O."/>
        </authorList>
    </citation>
    <scope>NUCLEOTIDE SEQUENCE</scope>
    <source>
        <strain evidence="2">KJ51-3</strain>
    </source>
</reference>
<dbReference type="RefSeq" id="WP_265216942.1">
    <property type="nucleotide sequence ID" value="NZ_JAPEUL010000004.1"/>
</dbReference>
<evidence type="ECO:0000313" key="3">
    <source>
        <dbReference type="Proteomes" id="UP001431181"/>
    </source>
</evidence>
<evidence type="ECO:0000256" key="1">
    <source>
        <dbReference type="HAMAP-Rule" id="MF_00775"/>
    </source>
</evidence>
<gene>
    <name evidence="2" type="ORF">ONZ52_01905</name>
</gene>